<dbReference type="GO" id="GO:0035438">
    <property type="term" value="F:cyclic-di-GMP binding"/>
    <property type="evidence" value="ECO:0007669"/>
    <property type="project" value="InterPro"/>
</dbReference>
<proteinExistence type="predicted"/>
<reference evidence="2 3" key="1">
    <citation type="submission" date="2017-03" db="EMBL/GenBank/DDBJ databases">
        <title>Draft genime sequence of the acidophilic sulfur-oxidizing bacterium Acidithiobacillus sp. SH, isolated from seawater.</title>
        <authorList>
            <person name="Sharmin S."/>
            <person name="Tokuhisa M."/>
            <person name="Kanao T."/>
            <person name="Kamimura K."/>
        </authorList>
    </citation>
    <scope>NUCLEOTIDE SEQUENCE [LARGE SCALE GENOMIC DNA]</scope>
    <source>
        <strain evidence="2 3">SH</strain>
    </source>
</reference>
<dbReference type="InterPro" id="IPR009875">
    <property type="entry name" value="PilZ_domain"/>
</dbReference>
<dbReference type="InParanoid" id="A0A2I1DK77"/>
<protein>
    <recommendedName>
        <fullName evidence="1">PilZ domain-containing protein</fullName>
    </recommendedName>
</protein>
<name>A0A2I1DK77_9PROT</name>
<dbReference type="AlphaFoldDB" id="A0A2I1DK77"/>
<dbReference type="Proteomes" id="UP000234329">
    <property type="component" value="Unassembled WGS sequence"/>
</dbReference>
<gene>
    <name evidence="2" type="ORF">B1757_11105</name>
</gene>
<dbReference type="Pfam" id="PF07238">
    <property type="entry name" value="PilZ"/>
    <property type="match status" value="1"/>
</dbReference>
<evidence type="ECO:0000259" key="1">
    <source>
        <dbReference type="Pfam" id="PF07238"/>
    </source>
</evidence>
<feature type="domain" description="PilZ" evidence="1">
    <location>
        <begin position="136"/>
        <end position="219"/>
    </location>
</feature>
<dbReference type="EMBL" id="MXAV01000040">
    <property type="protein sequence ID" value="PKY10256.1"/>
    <property type="molecule type" value="Genomic_DNA"/>
</dbReference>
<keyword evidence="3" id="KW-1185">Reference proteome</keyword>
<evidence type="ECO:0000313" key="2">
    <source>
        <dbReference type="EMBL" id="PKY10256.1"/>
    </source>
</evidence>
<comment type="caution">
    <text evidence="2">The sequence shown here is derived from an EMBL/GenBank/DDBJ whole genome shotgun (WGS) entry which is preliminary data.</text>
</comment>
<evidence type="ECO:0000313" key="3">
    <source>
        <dbReference type="Proteomes" id="UP000234329"/>
    </source>
</evidence>
<accession>A0A2I1DK77</accession>
<organism evidence="2 3">
    <name type="scientific">Acidithiobacillus marinus</name>
    <dbReference type="NCBI Taxonomy" id="187490"/>
    <lineage>
        <taxon>Bacteria</taxon>
        <taxon>Pseudomonadati</taxon>
        <taxon>Pseudomonadota</taxon>
        <taxon>Acidithiobacillia</taxon>
        <taxon>Acidithiobacillales</taxon>
        <taxon>Acidithiobacillaceae</taxon>
        <taxon>Acidithiobacillus</taxon>
    </lineage>
</organism>
<dbReference type="Gene3D" id="2.40.10.220">
    <property type="entry name" value="predicted glycosyltransferase like domains"/>
    <property type="match status" value="1"/>
</dbReference>
<sequence length="249" mass="27803">MSASAMAKNNLSLVLPPRSGRKFAQYLESIEAIFQEIVQENPQQLLNRLLSQDVVVFSPAETDSGKLCSLYSVGPEMILLRFHHVWPRSYQDETGSLLVTIGSGGQLYAFFAKVLQVSENILMLTAPVVIYQRAVRHFSRIPLSEPLQVFCKDGLQVQGKMADFSPTGIRFFMPAMPIQTKEKMLLEFATGECGSCETIVQVVRSEPLASDTRCQVAVQMLLTGLMKKKMEYLYWCCQKMSVNAGVMAS</sequence>
<dbReference type="OrthoDB" id="5298867at2"/>